<protein>
    <recommendedName>
        <fullName evidence="6">Outer membrane protein assembly factor BamE domain-containing protein</fullName>
    </recommendedName>
</protein>
<dbReference type="RefSeq" id="WP_011713540.1">
    <property type="nucleotide sequence ID" value="NC_008576.1"/>
</dbReference>
<evidence type="ECO:0000256" key="2">
    <source>
        <dbReference type="ARBA" id="ARBA00023136"/>
    </source>
</evidence>
<keyword evidence="2" id="KW-0472">Membrane</keyword>
<dbReference type="GO" id="GO:0051205">
    <property type="term" value="P:protein insertion into membrane"/>
    <property type="evidence" value="ECO:0007669"/>
    <property type="project" value="TreeGrafter"/>
</dbReference>
<feature type="signal peptide" evidence="5">
    <location>
        <begin position="1"/>
        <end position="19"/>
    </location>
</feature>
<dbReference type="KEGG" id="mgm:Mmc1_1888"/>
<dbReference type="Pfam" id="PF04355">
    <property type="entry name" value="BamE"/>
    <property type="match status" value="1"/>
</dbReference>
<dbReference type="Proteomes" id="UP000002586">
    <property type="component" value="Chromosome"/>
</dbReference>
<dbReference type="PANTHER" id="PTHR37482">
    <property type="entry name" value="OUTER MEMBRANE PROTEIN ASSEMBLY FACTOR BAME"/>
    <property type="match status" value="1"/>
</dbReference>
<feature type="chain" id="PRO_5002625954" description="Outer membrane protein assembly factor BamE domain-containing protein" evidence="5">
    <location>
        <begin position="20"/>
        <end position="229"/>
    </location>
</feature>
<dbReference type="Gene3D" id="3.30.1450.10">
    <property type="match status" value="1"/>
</dbReference>
<feature type="region of interest" description="Disordered" evidence="4">
    <location>
        <begin position="199"/>
        <end position="229"/>
    </location>
</feature>
<keyword evidence="3" id="KW-0998">Cell outer membrane</keyword>
<accession>A0L8V3</accession>
<dbReference type="InterPro" id="IPR007450">
    <property type="entry name" value="BamE_dom"/>
</dbReference>
<sequence precursor="true">MFKPILLFFALLLAVGLSGCKTPNVDKGAILDPTALAKLQENQSNVRDVHDLLGPPTLVNMLDTPRWIYIMDRREEGEQAINRVEITFDRTGVVRKVERNFEDQLLAPQVTEKLSEKPLTWWRHTWREAKGNIIEHPEGSPEWLKNDLSAQDDKQLLYRKLWQRVKNIGRQPKEVNSTAVSKEEADALEAQKTKSERFWGWIKNDRTPPPPAELRDPKVSDTLPDWMKK</sequence>
<dbReference type="OrthoDB" id="7160681at2"/>
<dbReference type="STRING" id="156889.Mmc1_1888"/>
<dbReference type="GO" id="GO:0030674">
    <property type="term" value="F:protein-macromolecule adaptor activity"/>
    <property type="evidence" value="ECO:0007669"/>
    <property type="project" value="TreeGrafter"/>
</dbReference>
<evidence type="ECO:0000256" key="1">
    <source>
        <dbReference type="ARBA" id="ARBA00022729"/>
    </source>
</evidence>
<gene>
    <name evidence="7" type="ordered locus">Mmc1_1888</name>
</gene>
<dbReference type="PROSITE" id="PS51257">
    <property type="entry name" value="PROKAR_LIPOPROTEIN"/>
    <property type="match status" value="1"/>
</dbReference>
<dbReference type="GO" id="GO:0043165">
    <property type="term" value="P:Gram-negative-bacterium-type cell outer membrane assembly"/>
    <property type="evidence" value="ECO:0007669"/>
    <property type="project" value="TreeGrafter"/>
</dbReference>
<feature type="region of interest" description="Disordered" evidence="4">
    <location>
        <begin position="173"/>
        <end position="192"/>
    </location>
</feature>
<keyword evidence="8" id="KW-1185">Reference proteome</keyword>
<reference evidence="8" key="1">
    <citation type="journal article" date="2009" name="Appl. Environ. Microbiol.">
        <title>Complete genome sequence of the chemolithoautotrophic marine magnetotactic coccus strain MC-1.</title>
        <authorList>
            <person name="Schubbe S."/>
            <person name="Williams T.J."/>
            <person name="Xie G."/>
            <person name="Kiss H.E."/>
            <person name="Brettin T.S."/>
            <person name="Martinez D."/>
            <person name="Ross C.A."/>
            <person name="Schuler D."/>
            <person name="Cox B.L."/>
            <person name="Nealson K.H."/>
            <person name="Bazylinski D.A."/>
        </authorList>
    </citation>
    <scope>NUCLEOTIDE SEQUENCE [LARGE SCALE GENOMIC DNA]</scope>
    <source>
        <strain evidence="8">ATCC BAA-1437 / JCM 17883 / MC-1</strain>
    </source>
</reference>
<evidence type="ECO:0000313" key="7">
    <source>
        <dbReference type="EMBL" id="ABK44396.1"/>
    </source>
</evidence>
<name>A0L8V3_MAGMM</name>
<dbReference type="AlphaFoldDB" id="A0L8V3"/>
<reference evidence="7 8" key="2">
    <citation type="journal article" date="2012" name="Int. J. Syst. Evol. Microbiol.">
        <title>Magnetococcus marinus gen. nov., sp. nov., a marine, magnetotactic bacterium that represents a novel lineage (Magnetococcaceae fam. nov.; Magnetococcales ord. nov.) at the base of the Alphaproteobacteria.</title>
        <authorList>
            <person name="Bazylinski D.A."/>
            <person name="Williams T.J."/>
            <person name="Lefevre C.T."/>
            <person name="Berg R.J."/>
            <person name="Zhang C.L."/>
            <person name="Bowser S.S."/>
            <person name="Dean A.J."/>
            <person name="Beveridge T.J."/>
        </authorList>
    </citation>
    <scope>NUCLEOTIDE SEQUENCE [LARGE SCALE GENOMIC DNA]</scope>
    <source>
        <strain evidence="8">ATCC BAA-1437 / JCM 17883 / MC-1</strain>
    </source>
</reference>
<dbReference type="EMBL" id="CP000471">
    <property type="protein sequence ID" value="ABK44396.1"/>
    <property type="molecule type" value="Genomic_DNA"/>
</dbReference>
<evidence type="ECO:0000256" key="4">
    <source>
        <dbReference type="SAM" id="MobiDB-lite"/>
    </source>
</evidence>
<keyword evidence="1 5" id="KW-0732">Signal</keyword>
<evidence type="ECO:0000256" key="3">
    <source>
        <dbReference type="ARBA" id="ARBA00023237"/>
    </source>
</evidence>
<evidence type="ECO:0000259" key="6">
    <source>
        <dbReference type="Pfam" id="PF04355"/>
    </source>
</evidence>
<evidence type="ECO:0000313" key="8">
    <source>
        <dbReference type="Proteomes" id="UP000002586"/>
    </source>
</evidence>
<dbReference type="InterPro" id="IPR037873">
    <property type="entry name" value="BamE-like"/>
</dbReference>
<evidence type="ECO:0000256" key="5">
    <source>
        <dbReference type="SAM" id="SignalP"/>
    </source>
</evidence>
<feature type="compositionally biased region" description="Basic and acidic residues" evidence="4">
    <location>
        <begin position="181"/>
        <end position="192"/>
    </location>
</feature>
<proteinExistence type="predicted"/>
<dbReference type="InterPro" id="IPR026592">
    <property type="entry name" value="BamE"/>
</dbReference>
<organism evidence="7 8">
    <name type="scientific">Magnetococcus marinus (strain ATCC BAA-1437 / JCM 17883 / MC-1)</name>
    <dbReference type="NCBI Taxonomy" id="156889"/>
    <lineage>
        <taxon>Bacteria</taxon>
        <taxon>Pseudomonadati</taxon>
        <taxon>Pseudomonadota</taxon>
        <taxon>Magnetococcia</taxon>
        <taxon>Magnetococcales</taxon>
        <taxon>Magnetococcaceae</taxon>
        <taxon>Magnetococcus</taxon>
    </lineage>
</organism>
<dbReference type="GO" id="GO:1990063">
    <property type="term" value="C:Bam protein complex"/>
    <property type="evidence" value="ECO:0007669"/>
    <property type="project" value="TreeGrafter"/>
</dbReference>
<dbReference type="eggNOG" id="COG2913">
    <property type="taxonomic scope" value="Bacteria"/>
</dbReference>
<dbReference type="PANTHER" id="PTHR37482:SF1">
    <property type="entry name" value="OUTER MEMBRANE PROTEIN ASSEMBLY FACTOR BAME"/>
    <property type="match status" value="1"/>
</dbReference>
<feature type="domain" description="Outer membrane protein assembly factor BamE" evidence="6">
    <location>
        <begin position="28"/>
        <end position="96"/>
    </location>
</feature>
<dbReference type="HOGENOM" id="CLU_1208622_0_0_5"/>